<evidence type="ECO:0000313" key="2">
    <source>
        <dbReference type="Proteomes" id="UP001358586"/>
    </source>
</evidence>
<protein>
    <recommendedName>
        <fullName evidence="3">Reverse transcriptase</fullName>
    </recommendedName>
</protein>
<comment type="caution">
    <text evidence="1">The sequence shown here is derived from an EMBL/GenBank/DDBJ whole genome shotgun (WGS) entry which is preliminary data.</text>
</comment>
<evidence type="ECO:0000313" key="1">
    <source>
        <dbReference type="EMBL" id="KAK5770682.1"/>
    </source>
</evidence>
<dbReference type="PANTHER" id="PTHR33116:SF86">
    <property type="entry name" value="REVERSE TRANSCRIPTASE DOMAIN-CONTAINING PROTEIN"/>
    <property type="match status" value="1"/>
</dbReference>
<sequence length="516" mass="59677">MKISSWNVRGLGQSRRVNCLKNKVRYIQPQILFLMEIKVDRRRMEKIRRKCGFDYGIDVDAEGTRGGLSLGWRDDWLLDKKLEEQIQQGLSINETNTLRKLSGLGDRLSKWAKKEKGVRERRIRDLNSKKLKLSAKEINNEVLAEMTEIKLEMNLEADRKELFWEQRARANWLQMGDRNTSFFHSWTTYRRKKNIIKGLETVSGRWVTEVNEISNIATNYLKDLFLTREVANSDNLISTITPCIIEELNENLKKEFQAEEILKAIKSIAPLKALGNDGFSAIFFQKYWNIMGEEITRYCLQILNGQQNMEEVNRTSIVLIPKKRRGGSNRGFALKLDMSKAYARVEWSFVESLMRRMGFCEDLISLIMRCITSVTYTVVTNGKNGEEFRPTRGLSILFGEASLEGANILKGVINEYETLSGQKVNFEKYLIYFNGNVEEELKEQVSNILGVRITNNPEKYLGLPTTVGQKKKQAFIEIKEGFNKLINNWSIRFLSAGGNEKKKKLLKLQGIRPLHE</sequence>
<dbReference type="Proteomes" id="UP001358586">
    <property type="component" value="Chromosome 13"/>
</dbReference>
<name>A0ABR0MBP7_GOSAR</name>
<evidence type="ECO:0008006" key="3">
    <source>
        <dbReference type="Google" id="ProtNLM"/>
    </source>
</evidence>
<accession>A0ABR0MBP7</accession>
<keyword evidence="2" id="KW-1185">Reference proteome</keyword>
<gene>
    <name evidence="1" type="ORF">PVK06_046835</name>
</gene>
<reference evidence="1 2" key="1">
    <citation type="submission" date="2023-03" db="EMBL/GenBank/DDBJ databases">
        <title>WGS of Gossypium arboreum.</title>
        <authorList>
            <person name="Yu D."/>
        </authorList>
    </citation>
    <scope>NUCLEOTIDE SEQUENCE [LARGE SCALE GENOMIC DNA]</scope>
    <source>
        <tissue evidence="1">Leaf</tissue>
    </source>
</reference>
<dbReference type="Gene3D" id="3.60.10.10">
    <property type="entry name" value="Endonuclease/exonuclease/phosphatase"/>
    <property type="match status" value="1"/>
</dbReference>
<dbReference type="SUPFAM" id="SSF56219">
    <property type="entry name" value="DNase I-like"/>
    <property type="match status" value="1"/>
</dbReference>
<dbReference type="PANTHER" id="PTHR33116">
    <property type="entry name" value="REVERSE TRANSCRIPTASE ZINC-BINDING DOMAIN-CONTAINING PROTEIN-RELATED-RELATED"/>
    <property type="match status" value="1"/>
</dbReference>
<dbReference type="EMBL" id="JARKNE010000013">
    <property type="protein sequence ID" value="KAK5770682.1"/>
    <property type="molecule type" value="Genomic_DNA"/>
</dbReference>
<proteinExistence type="predicted"/>
<organism evidence="1 2">
    <name type="scientific">Gossypium arboreum</name>
    <name type="common">Tree cotton</name>
    <name type="synonym">Gossypium nanking</name>
    <dbReference type="NCBI Taxonomy" id="29729"/>
    <lineage>
        <taxon>Eukaryota</taxon>
        <taxon>Viridiplantae</taxon>
        <taxon>Streptophyta</taxon>
        <taxon>Embryophyta</taxon>
        <taxon>Tracheophyta</taxon>
        <taxon>Spermatophyta</taxon>
        <taxon>Magnoliopsida</taxon>
        <taxon>eudicotyledons</taxon>
        <taxon>Gunneridae</taxon>
        <taxon>Pentapetalae</taxon>
        <taxon>rosids</taxon>
        <taxon>malvids</taxon>
        <taxon>Malvales</taxon>
        <taxon>Malvaceae</taxon>
        <taxon>Malvoideae</taxon>
        <taxon>Gossypium</taxon>
    </lineage>
</organism>
<dbReference type="InterPro" id="IPR036691">
    <property type="entry name" value="Endo/exonu/phosph_ase_sf"/>
</dbReference>